<feature type="compositionally biased region" description="Polar residues" evidence="1">
    <location>
        <begin position="54"/>
        <end position="66"/>
    </location>
</feature>
<reference evidence="2 3" key="1">
    <citation type="journal article" date="2010" name="Stand. Genomic Sci.">
        <title>Complete genome sequence of Spirosoma linguale type strain (1).</title>
        <authorList>
            <person name="Lail K."/>
            <person name="Sikorski J."/>
            <person name="Saunders E."/>
            <person name="Lapidus A."/>
            <person name="Glavina Del Rio T."/>
            <person name="Copeland A."/>
            <person name="Tice H."/>
            <person name="Cheng J.-F."/>
            <person name="Lucas S."/>
            <person name="Nolan M."/>
            <person name="Bruce D."/>
            <person name="Goodwin L."/>
            <person name="Pitluck S."/>
            <person name="Ivanova N."/>
            <person name="Mavromatis K."/>
            <person name="Ovchinnikova G."/>
            <person name="Pati A."/>
            <person name="Chen A."/>
            <person name="Palaniappan K."/>
            <person name="Land M."/>
            <person name="Hauser L."/>
            <person name="Chang Y.-J."/>
            <person name="Jeffries C.D."/>
            <person name="Chain P."/>
            <person name="Brettin T."/>
            <person name="Detter J.C."/>
            <person name="Schuetze A."/>
            <person name="Rohde M."/>
            <person name="Tindall B.J."/>
            <person name="Goeker M."/>
            <person name="Bristow J."/>
            <person name="Eisen J.A."/>
            <person name="Markowitz V."/>
            <person name="Hugenholtz P."/>
            <person name="Kyrpides N.C."/>
            <person name="Klenk H.-P."/>
            <person name="Chen F."/>
        </authorList>
    </citation>
    <scope>NUCLEOTIDE SEQUENCE [LARGE SCALE GENOMIC DNA]</scope>
    <source>
        <strain evidence="3">ATCC 33905 / DSM 74 / LMG 10896 / Claus 1</strain>
    </source>
</reference>
<accession>D2QCQ8</accession>
<organism evidence="2 3">
    <name type="scientific">Spirosoma linguale (strain ATCC 33905 / DSM 74 / LMG 10896 / Claus 1)</name>
    <dbReference type="NCBI Taxonomy" id="504472"/>
    <lineage>
        <taxon>Bacteria</taxon>
        <taxon>Pseudomonadati</taxon>
        <taxon>Bacteroidota</taxon>
        <taxon>Cytophagia</taxon>
        <taxon>Cytophagales</taxon>
        <taxon>Cytophagaceae</taxon>
        <taxon>Spirosoma</taxon>
    </lineage>
</organism>
<dbReference type="HOGENOM" id="CLU_025041_1_0_10"/>
<dbReference type="Proteomes" id="UP000002028">
    <property type="component" value="Chromosome"/>
</dbReference>
<keyword evidence="3" id="KW-1185">Reference proteome</keyword>
<evidence type="ECO:0000313" key="3">
    <source>
        <dbReference type="Proteomes" id="UP000002028"/>
    </source>
</evidence>
<gene>
    <name evidence="2" type="ordered locus">Slin_2018</name>
</gene>
<protein>
    <recommendedName>
        <fullName evidence="4">Porin</fullName>
    </recommendedName>
</protein>
<dbReference type="eggNOG" id="COG4206">
    <property type="taxonomic scope" value="Bacteria"/>
</dbReference>
<dbReference type="Pfam" id="PF14121">
    <property type="entry name" value="Porin_10"/>
    <property type="match status" value="1"/>
</dbReference>
<dbReference type="STRING" id="504472.Slin_2018"/>
<evidence type="ECO:0000313" key="2">
    <source>
        <dbReference type="EMBL" id="ADB38063.1"/>
    </source>
</evidence>
<dbReference type="EMBL" id="CP001769">
    <property type="protein sequence ID" value="ADB38063.1"/>
    <property type="molecule type" value="Genomic_DNA"/>
</dbReference>
<dbReference type="KEGG" id="sli:Slin_2018"/>
<evidence type="ECO:0008006" key="4">
    <source>
        <dbReference type="Google" id="ProtNLM"/>
    </source>
</evidence>
<evidence type="ECO:0000256" key="1">
    <source>
        <dbReference type="SAM" id="MobiDB-lite"/>
    </source>
</evidence>
<dbReference type="AlphaFoldDB" id="D2QCQ8"/>
<proteinExistence type="predicted"/>
<name>D2QCQ8_SPILD</name>
<feature type="region of interest" description="Disordered" evidence="1">
    <location>
        <begin position="43"/>
        <end position="68"/>
    </location>
</feature>
<dbReference type="InterPro" id="IPR025631">
    <property type="entry name" value="Porin_10"/>
</dbReference>
<sequence length="686" mass="78926">MGLTSGCPAFWRTFDLMKRSFIALLISLSVSLPGWSQQFPGSTQVPGSFGGRQSMPTSTTGTNGIDDSTKVIYGPKSTRYVLEDDVFNNRRKLYTLDTTMDEVHRFTYVQRSQNTYQDLGALGTPMRPVFLQVPQQLGAQSGYYVFSPYAYQTMDVRYYDTKSPFTDMYIALGGNNQNILRFDMAQNINPRWNVGFDVQRFTSQKQFGTSGNTDPYKLLAQNWGVQLHTNYRSKNDKYILLAHFINMNHSLDEQGGVLPGETASGVPILYNYTGDARLRSGSTSLQGPHGWEIRNNSHIYHQYILDKGFQLYHKFDYQVQKNFYQDDTLRLNLTDAGLTTDVRKFYPTILGDTSRLEQHARFRLFENQFGIKGISQYKGASFNYRAYLRVRNYRQTSLYNTSRTNYSEYGTTRTETFVGGWLGYYFPDSLSRLTAEAELGAGGSYRIQGQVESKFLTAGGSYVNVEPTLLQERFQSKVYLWPDATRGLEPLSKRNYLHAYGKLNVGYRKLRIQPSLDYYLVKNYVYFDTAGVVQQEKSPISIIRPGLGYHLQLGKFLVAGQAYYTAKEGPDVIRMPPFFMNTRIQYEFLYAKVLYIQTGIDLHYKSPYYGDAYMPLTQQYHIQNRQKVEGYVLADLYANLRINRTRLFIKLTHANQGLITPGYYVAPDFLPMRRGFAFGVDWYLFD</sequence>